<accession>A0A8H7W264</accession>
<dbReference type="Proteomes" id="UP000613177">
    <property type="component" value="Unassembled WGS sequence"/>
</dbReference>
<keyword evidence="2" id="KW-1185">Reference proteome</keyword>
<dbReference type="AlphaFoldDB" id="A0A8H7W264"/>
<name>A0A8H7W264_9FUNG</name>
<gene>
    <name evidence="1" type="ORF">INT48_001005</name>
</gene>
<sequence>MYKFVSLNILRKYNTKKIEQLSNFDVCYENSPNKPVLVHLYVIRNDPFTFKRYLTSCPEPDTNEVENTKFDLDSEAQVLSYLNEVYRPFVDPQNISYSLEKVAIKDVYLSVISKTDCINGKSEIGFASWCSKRKVEFMNVPITRKREMDSNKRFRNLYVMKTEYREQNFTVVGYARKSPGSENKENRNILLNRMVKCLKERSLCDIIFASTYSSAAEILTSRDMNEVVNIRNGLNDVDGNTQDMISYIGSSEKDICLVAIDFSGLSTNISDLTALSKTQFEKN</sequence>
<reference evidence="1" key="1">
    <citation type="submission" date="2021-01" db="EMBL/GenBank/DDBJ databases">
        <title>Metabolic potential, ecology and presence of endohyphal bacteria is reflected in genomic diversity of Mucoromycotina.</title>
        <authorList>
            <person name="Muszewska A."/>
            <person name="Okrasinska A."/>
            <person name="Steczkiewicz K."/>
            <person name="Drgas O."/>
            <person name="Orlowska M."/>
            <person name="Perlinska-Lenart U."/>
            <person name="Aleksandrzak-Piekarczyk T."/>
            <person name="Szatraj K."/>
            <person name="Zielenkiewicz U."/>
            <person name="Pilsyk S."/>
            <person name="Malc E."/>
            <person name="Mieczkowski P."/>
            <person name="Kruszewska J.S."/>
            <person name="Biernat P."/>
            <person name="Pawlowska J."/>
        </authorList>
    </citation>
    <scope>NUCLEOTIDE SEQUENCE</scope>
    <source>
        <strain evidence="1">WA0000018081</strain>
    </source>
</reference>
<organism evidence="1 2">
    <name type="scientific">Thamnidium elegans</name>
    <dbReference type="NCBI Taxonomy" id="101142"/>
    <lineage>
        <taxon>Eukaryota</taxon>
        <taxon>Fungi</taxon>
        <taxon>Fungi incertae sedis</taxon>
        <taxon>Mucoromycota</taxon>
        <taxon>Mucoromycotina</taxon>
        <taxon>Mucoromycetes</taxon>
        <taxon>Mucorales</taxon>
        <taxon>Mucorineae</taxon>
        <taxon>Mucoraceae</taxon>
        <taxon>Thamnidium</taxon>
    </lineage>
</organism>
<comment type="caution">
    <text evidence="1">The sequence shown here is derived from an EMBL/GenBank/DDBJ whole genome shotgun (WGS) entry which is preliminary data.</text>
</comment>
<protein>
    <submittedName>
        <fullName evidence="1">Uncharacterized protein</fullName>
    </submittedName>
</protein>
<proteinExistence type="predicted"/>
<evidence type="ECO:0000313" key="2">
    <source>
        <dbReference type="Proteomes" id="UP000613177"/>
    </source>
</evidence>
<dbReference type="EMBL" id="JAEPRE010000027">
    <property type="protein sequence ID" value="KAG2235779.1"/>
    <property type="molecule type" value="Genomic_DNA"/>
</dbReference>
<evidence type="ECO:0000313" key="1">
    <source>
        <dbReference type="EMBL" id="KAG2235779.1"/>
    </source>
</evidence>